<reference evidence="2 3" key="1">
    <citation type="journal article" date="2014" name="Genome Announc.">
        <title>Complete Genome Sequence of Amino Acid-Utilizing Eubacterium acidaminophilum al-2 (DSM 3953).</title>
        <authorList>
            <person name="Poehlein A."/>
            <person name="Andreesen J.R."/>
            <person name="Daniel R."/>
        </authorList>
    </citation>
    <scope>NUCLEOTIDE SEQUENCE [LARGE SCALE GENOMIC DNA]</scope>
    <source>
        <strain evidence="2 3">DSM 3953</strain>
    </source>
</reference>
<dbReference type="STRING" id="1286171.EAL2_c15530"/>
<keyword evidence="3" id="KW-1185">Reference proteome</keyword>
<dbReference type="KEGG" id="eac:EAL2_c15530"/>
<accession>W8TG88</accession>
<dbReference type="PATRIC" id="fig|1286171.3.peg.1503"/>
<dbReference type="PANTHER" id="PTHR36536:SF3">
    <property type="entry name" value="UPF0111 PROTEIN HI_1603"/>
    <property type="match status" value="1"/>
</dbReference>
<protein>
    <submittedName>
        <fullName evidence="2">Phosphate transport regulator</fullName>
    </submittedName>
</protein>
<dbReference type="InterPro" id="IPR002727">
    <property type="entry name" value="DUF47"/>
</dbReference>
<dbReference type="Pfam" id="PF01865">
    <property type="entry name" value="PhoU_div"/>
    <property type="match status" value="1"/>
</dbReference>
<proteinExistence type="inferred from homology"/>
<dbReference type="Proteomes" id="UP000019591">
    <property type="component" value="Chromosome"/>
</dbReference>
<dbReference type="AlphaFoldDB" id="W8TG88"/>
<dbReference type="HOGENOM" id="CLU_104916_1_1_9"/>
<dbReference type="EMBL" id="CP007452">
    <property type="protein sequence ID" value="AHM56848.1"/>
    <property type="molecule type" value="Genomic_DNA"/>
</dbReference>
<dbReference type="InterPro" id="IPR018445">
    <property type="entry name" value="Put_Phosphate_transp_reg"/>
</dbReference>
<sequence>MLSFFFKKDTKIRDLLMKHLDAVIECYTMFTDGLGRVWETESEEELVDIINRVSAAESNADGIRHKIIQELLSGALLPESRREILMVIEEVDKVANAAEDIIKRIVLECITIDTPYKSSVLLINEKTKGQLGLLRSTIDGMLSNLWEAYKKRDELIEIDTIEHEIDLIEFDLVRRIFKSDMELAEKMQLKSVVVEIAKVSNIVEDISDILERIMVSRKV</sequence>
<evidence type="ECO:0000256" key="1">
    <source>
        <dbReference type="ARBA" id="ARBA00008591"/>
    </source>
</evidence>
<evidence type="ECO:0000313" key="2">
    <source>
        <dbReference type="EMBL" id="AHM56848.1"/>
    </source>
</evidence>
<organism evidence="2 3">
    <name type="scientific">Peptoclostridium acidaminophilum DSM 3953</name>
    <dbReference type="NCBI Taxonomy" id="1286171"/>
    <lineage>
        <taxon>Bacteria</taxon>
        <taxon>Bacillati</taxon>
        <taxon>Bacillota</taxon>
        <taxon>Clostridia</taxon>
        <taxon>Peptostreptococcales</taxon>
        <taxon>Peptoclostridiaceae</taxon>
        <taxon>Peptoclostridium</taxon>
    </lineage>
</organism>
<name>W8TG88_PEPAC</name>
<dbReference type="InterPro" id="IPR038078">
    <property type="entry name" value="PhoU-like_sf"/>
</dbReference>
<dbReference type="Gene3D" id="1.20.58.220">
    <property type="entry name" value="Phosphate transport system protein phou homolog 2, domain 2"/>
    <property type="match status" value="1"/>
</dbReference>
<gene>
    <name evidence="2" type="ORF">EAL2_c15530</name>
</gene>
<comment type="similarity">
    <text evidence="1">Belongs to the UPF0111 family.</text>
</comment>
<evidence type="ECO:0000313" key="3">
    <source>
        <dbReference type="Proteomes" id="UP000019591"/>
    </source>
</evidence>
<dbReference type="RefSeq" id="WP_025435827.1">
    <property type="nucleotide sequence ID" value="NZ_CP007452.1"/>
</dbReference>
<dbReference type="PANTHER" id="PTHR36536">
    <property type="entry name" value="UPF0111 PROTEIN HI_1603"/>
    <property type="match status" value="1"/>
</dbReference>
<dbReference type="eggNOG" id="COG1392">
    <property type="taxonomic scope" value="Bacteria"/>
</dbReference>
<dbReference type="OrthoDB" id="45684at2"/>